<gene>
    <name evidence="1" type="ORF">RJ640_009704</name>
</gene>
<name>A0AA88R4T6_9ASTE</name>
<sequence length="136" mass="14609">MDDSKSGILMKVQKAPSNPIDNVEAFRPVKFPESKSCASSTGPCAGLDVLVDHMKLPEPLASTRIPGSLMSFNSPEMSIPMYLFLELPGLKNPISKLPPEETMVSPPSLIDWFVVMAEVVAVGVKGVLAKVRGRDG</sequence>
<keyword evidence="2" id="KW-1185">Reference proteome</keyword>
<accession>A0AA88R4T6</accession>
<comment type="caution">
    <text evidence="1">The sequence shown here is derived from an EMBL/GenBank/DDBJ whole genome shotgun (WGS) entry which is preliminary data.</text>
</comment>
<dbReference type="Proteomes" id="UP001187471">
    <property type="component" value="Unassembled WGS sequence"/>
</dbReference>
<evidence type="ECO:0000313" key="1">
    <source>
        <dbReference type="EMBL" id="KAK2975350.1"/>
    </source>
</evidence>
<proteinExistence type="predicted"/>
<dbReference type="AlphaFoldDB" id="A0AA88R4T6"/>
<reference evidence="1" key="1">
    <citation type="submission" date="2022-12" db="EMBL/GenBank/DDBJ databases">
        <title>Draft genome assemblies for two species of Escallonia (Escalloniales).</title>
        <authorList>
            <person name="Chanderbali A."/>
            <person name="Dervinis C."/>
            <person name="Anghel I."/>
            <person name="Soltis D."/>
            <person name="Soltis P."/>
            <person name="Zapata F."/>
        </authorList>
    </citation>
    <scope>NUCLEOTIDE SEQUENCE</scope>
    <source>
        <strain evidence="1">UCBG92.1500</strain>
        <tissue evidence="1">Leaf</tissue>
    </source>
</reference>
<organism evidence="1 2">
    <name type="scientific">Escallonia rubra</name>
    <dbReference type="NCBI Taxonomy" id="112253"/>
    <lineage>
        <taxon>Eukaryota</taxon>
        <taxon>Viridiplantae</taxon>
        <taxon>Streptophyta</taxon>
        <taxon>Embryophyta</taxon>
        <taxon>Tracheophyta</taxon>
        <taxon>Spermatophyta</taxon>
        <taxon>Magnoliopsida</taxon>
        <taxon>eudicotyledons</taxon>
        <taxon>Gunneridae</taxon>
        <taxon>Pentapetalae</taxon>
        <taxon>asterids</taxon>
        <taxon>campanulids</taxon>
        <taxon>Escalloniales</taxon>
        <taxon>Escalloniaceae</taxon>
        <taxon>Escallonia</taxon>
    </lineage>
</organism>
<dbReference type="EMBL" id="JAVXUO010002204">
    <property type="protein sequence ID" value="KAK2975350.1"/>
    <property type="molecule type" value="Genomic_DNA"/>
</dbReference>
<evidence type="ECO:0000313" key="2">
    <source>
        <dbReference type="Proteomes" id="UP001187471"/>
    </source>
</evidence>
<protein>
    <submittedName>
        <fullName evidence="1">Uncharacterized protein</fullName>
    </submittedName>
</protein>